<dbReference type="EMBL" id="FLUL01000001">
    <property type="protein sequence ID" value="SBV96921.1"/>
    <property type="molecule type" value="Genomic_DNA"/>
</dbReference>
<proteinExistence type="predicted"/>
<organism evidence="1">
    <name type="scientific">uncultured Dysgonomonas sp</name>
    <dbReference type="NCBI Taxonomy" id="206096"/>
    <lineage>
        <taxon>Bacteria</taxon>
        <taxon>Pseudomonadati</taxon>
        <taxon>Bacteroidota</taxon>
        <taxon>Bacteroidia</taxon>
        <taxon>Bacteroidales</taxon>
        <taxon>Dysgonomonadaceae</taxon>
        <taxon>Dysgonomonas</taxon>
        <taxon>environmental samples</taxon>
    </lineage>
</organism>
<reference evidence="1" key="1">
    <citation type="submission" date="2016-04" db="EMBL/GenBank/DDBJ databases">
        <authorList>
            <person name="Evans L.H."/>
            <person name="Alamgir A."/>
            <person name="Owens N."/>
            <person name="Weber N.D."/>
            <person name="Virtaneva K."/>
            <person name="Barbian K."/>
            <person name="Babar A."/>
            <person name="Rosenke K."/>
        </authorList>
    </citation>
    <scope>NUCLEOTIDE SEQUENCE</scope>
    <source>
        <strain evidence="1">86-2</strain>
    </source>
</reference>
<accession>A0A212JBX1</accession>
<dbReference type="AlphaFoldDB" id="A0A212JBX1"/>
<protein>
    <submittedName>
        <fullName evidence="1">Uncharacterized protein</fullName>
    </submittedName>
</protein>
<sequence length="87" mass="10747">MMQIKNKFTKLTNTERIFNNKEAMHQMQSLVVILIDRIIKMRLFYLCQNRRRSRAHKIRTINWDGRRKKESFLAFEYFLLTSLYIFV</sequence>
<gene>
    <name evidence="1" type="ORF">KL86DYS2_11180</name>
</gene>
<evidence type="ECO:0000313" key="1">
    <source>
        <dbReference type="EMBL" id="SBV96921.1"/>
    </source>
</evidence>
<name>A0A212JBX1_9BACT</name>